<dbReference type="OrthoDB" id="4193134at2759"/>
<evidence type="ECO:0000313" key="1">
    <source>
        <dbReference type="EMBL" id="KMM68819.1"/>
    </source>
</evidence>
<evidence type="ECO:0000313" key="2">
    <source>
        <dbReference type="Proteomes" id="UP000054567"/>
    </source>
</evidence>
<dbReference type="AlphaFoldDB" id="A0A0J6FJ05"/>
<protein>
    <submittedName>
        <fullName evidence="1">Uncharacterized protein</fullName>
    </submittedName>
</protein>
<dbReference type="VEuPathDB" id="FungiDB:CPAG_05143"/>
<dbReference type="EMBL" id="DS268111">
    <property type="protein sequence ID" value="KMM68819.1"/>
    <property type="molecule type" value="Genomic_DNA"/>
</dbReference>
<reference evidence="1 2" key="1">
    <citation type="submission" date="2007-06" db="EMBL/GenBank/DDBJ databases">
        <title>The Genome Sequence of Coccidioides posadasii RMSCC_3488.</title>
        <authorList>
            <consortium name="Coccidioides Genome Resources Consortium"/>
            <consortium name="The Broad Institute Genome Sequencing Platform"/>
            <person name="Henn M.R."/>
            <person name="Sykes S."/>
            <person name="Young S."/>
            <person name="Jaffe D."/>
            <person name="Berlin A."/>
            <person name="Alvarez P."/>
            <person name="Butler J."/>
            <person name="Gnerre S."/>
            <person name="Grabherr M."/>
            <person name="Mauceli E."/>
            <person name="Brockman W."/>
            <person name="Kodira C."/>
            <person name="Alvarado L."/>
            <person name="Zeng Q."/>
            <person name="Crawford M."/>
            <person name="Antoine C."/>
            <person name="Devon K."/>
            <person name="Galgiani J."/>
            <person name="Orsborn K."/>
            <person name="Lewis M.L."/>
            <person name="Nusbaum C."/>
            <person name="Galagan J."/>
            <person name="Birren B."/>
        </authorList>
    </citation>
    <scope>NUCLEOTIDE SEQUENCE [LARGE SCALE GENOMIC DNA]</scope>
    <source>
        <strain evidence="1 2">RMSCC 3488</strain>
    </source>
</reference>
<accession>A0A0J6FJ05</accession>
<name>A0A0J6FJ05_COCPO</name>
<reference evidence="2" key="3">
    <citation type="journal article" date="2010" name="Genome Res.">
        <title>Population genomic sequencing of Coccidioides fungi reveals recent hybridization and transposon control.</title>
        <authorList>
            <person name="Neafsey D.E."/>
            <person name="Barker B.M."/>
            <person name="Sharpton T.J."/>
            <person name="Stajich J.E."/>
            <person name="Park D.J."/>
            <person name="Whiston E."/>
            <person name="Hung C.-Y."/>
            <person name="McMahan C."/>
            <person name="White J."/>
            <person name="Sykes S."/>
            <person name="Heiman D."/>
            <person name="Young S."/>
            <person name="Zeng Q."/>
            <person name="Abouelleil A."/>
            <person name="Aftuck L."/>
            <person name="Bessette D."/>
            <person name="Brown A."/>
            <person name="FitzGerald M."/>
            <person name="Lui A."/>
            <person name="Macdonald J.P."/>
            <person name="Priest M."/>
            <person name="Orbach M.J."/>
            <person name="Galgiani J.N."/>
            <person name="Kirkland T.N."/>
            <person name="Cole G.T."/>
            <person name="Birren B.W."/>
            <person name="Henn M.R."/>
            <person name="Taylor J.W."/>
            <person name="Rounsley S.D."/>
        </authorList>
    </citation>
    <scope>NUCLEOTIDE SEQUENCE [LARGE SCALE GENOMIC DNA]</scope>
    <source>
        <strain evidence="2">RMSCC 3488</strain>
    </source>
</reference>
<proteinExistence type="predicted"/>
<organism evidence="1 2">
    <name type="scientific">Coccidioides posadasii RMSCC 3488</name>
    <dbReference type="NCBI Taxonomy" id="454284"/>
    <lineage>
        <taxon>Eukaryota</taxon>
        <taxon>Fungi</taxon>
        <taxon>Dikarya</taxon>
        <taxon>Ascomycota</taxon>
        <taxon>Pezizomycotina</taxon>
        <taxon>Eurotiomycetes</taxon>
        <taxon>Eurotiomycetidae</taxon>
        <taxon>Onygenales</taxon>
        <taxon>Onygenaceae</taxon>
        <taxon>Coccidioides</taxon>
    </lineage>
</organism>
<gene>
    <name evidence="1" type="ORF">CPAG_05143</name>
</gene>
<sequence length="154" mass="17899">MELQDLENENIPIDINRIQTFPTGDSYVNALLSCHDSRLRHEQNAANDFIDCVMQMSALTTLRAVYQELFEQGLNSGPFILQLMICMRVTSSDWNIKYIIDLEWAASQPLEFMQHPYWLTSEAVDVIDPEAYNALRQEFIQIFTEEEREICADT</sequence>
<dbReference type="Proteomes" id="UP000054567">
    <property type="component" value="Unassembled WGS sequence"/>
</dbReference>
<reference evidence="2" key="2">
    <citation type="journal article" date="2009" name="Genome Res.">
        <title>Comparative genomic analyses of the human fungal pathogens Coccidioides and their relatives.</title>
        <authorList>
            <person name="Sharpton T.J."/>
            <person name="Stajich J.E."/>
            <person name="Rounsley S.D."/>
            <person name="Gardner M.J."/>
            <person name="Wortman J.R."/>
            <person name="Jordar V.S."/>
            <person name="Maiti R."/>
            <person name="Kodira C.D."/>
            <person name="Neafsey D.E."/>
            <person name="Zeng Q."/>
            <person name="Hung C.-Y."/>
            <person name="McMahan C."/>
            <person name="Muszewska A."/>
            <person name="Grynberg M."/>
            <person name="Mandel M.A."/>
            <person name="Kellner E.M."/>
            <person name="Barker B.M."/>
            <person name="Galgiani J.N."/>
            <person name="Orbach M.J."/>
            <person name="Kirkland T.N."/>
            <person name="Cole G.T."/>
            <person name="Henn M.R."/>
            <person name="Birren B.W."/>
            <person name="Taylor J.W."/>
        </authorList>
    </citation>
    <scope>NUCLEOTIDE SEQUENCE [LARGE SCALE GENOMIC DNA]</scope>
    <source>
        <strain evidence="2">RMSCC 3488</strain>
    </source>
</reference>